<accession>A0A378PNI6</accession>
<sequence>MAKAIQDNPQLAAILDAYQKGEYHNLTLSQEALQALSDATGISTEVLLTSITAQRGIQGGTNKTLTVIDTHNELRQDSIQTLGHELDHIRGGKNETLADLAGLAAKLNTDAAIIANQDTISPIKAQLEDGKDAQTTAQNQALLEGNDKTFVENHDGREGEWEYIIRGVDTEEYEDGSSKIVRTYYAERHNVYNWQARRIYDEYKKFFAQNNIDESQVSLELKKQLILDLMKEYGVSDSTFSAFEGNDFIISDDNNVVTDTLVNQTSKNYKDEFMEDILSGDVLDNTQYDKLKNDALFFNRINNSIEYEQFKSNVIEKTEKYALPAAQIVGGGAQIIAATGIEVVGCGASYGTLCIPATALAALLIADGSDNVFTGLSNITKQPDEQTVSFVLTQIYGLSETDANTVKLLVGSASAGGELGVAVNASKATNSAMATNTLTQAKATEPVIAINITDVENRLKDLGDVGLAYRKMPEEIDVNSVISPKLIDEIRGQTNSKSTQPSEQFTLQGNPYLTESATPIDGTTVKLNSDFKSQIGELPKGTVVTVSDNAFKATLPDGTIYRGDSGQLVGQKVLVYPELKTANEINFAEGMGKFTDSMNDKLFGKLVKSVKENGFTNPIIEYVEIDGKAYIVRGNNRVFVAEYLGRMDELKFKKVEFPVPDTSWKTPSDVLQESGTIRRPKYRSK</sequence>
<evidence type="ECO:0000313" key="2">
    <source>
        <dbReference type="Proteomes" id="UP000254133"/>
    </source>
</evidence>
<dbReference type="RefSeq" id="WP_342769552.1">
    <property type="nucleotide sequence ID" value="NZ_UGPZ01000001.1"/>
</dbReference>
<proteinExistence type="predicted"/>
<organism evidence="1 2">
    <name type="scientific">Moraxella bovis</name>
    <dbReference type="NCBI Taxonomy" id="476"/>
    <lineage>
        <taxon>Bacteria</taxon>
        <taxon>Pseudomonadati</taxon>
        <taxon>Pseudomonadota</taxon>
        <taxon>Gammaproteobacteria</taxon>
        <taxon>Moraxellales</taxon>
        <taxon>Moraxellaceae</taxon>
        <taxon>Moraxella</taxon>
    </lineage>
</organism>
<protein>
    <submittedName>
        <fullName evidence="1">Uncharacterized protein</fullName>
    </submittedName>
</protein>
<reference evidence="1 2" key="1">
    <citation type="submission" date="2018-06" db="EMBL/GenBank/DDBJ databases">
        <authorList>
            <consortium name="Pathogen Informatics"/>
            <person name="Doyle S."/>
        </authorList>
    </citation>
    <scope>NUCLEOTIDE SEQUENCE [LARGE SCALE GENOMIC DNA]</scope>
    <source>
        <strain evidence="1 2">NCTC9426</strain>
    </source>
</reference>
<name>A0A378PNI6_MORBO</name>
<dbReference type="Proteomes" id="UP000254133">
    <property type="component" value="Unassembled WGS sequence"/>
</dbReference>
<dbReference type="AlphaFoldDB" id="A0A378PNI6"/>
<dbReference type="EMBL" id="UGPZ01000001">
    <property type="protein sequence ID" value="STY88589.1"/>
    <property type="molecule type" value="Genomic_DNA"/>
</dbReference>
<gene>
    <name evidence="1" type="ORF">NCTC9426_00027</name>
</gene>
<evidence type="ECO:0000313" key="1">
    <source>
        <dbReference type="EMBL" id="STY88589.1"/>
    </source>
</evidence>